<keyword evidence="2" id="KW-1185">Reference proteome</keyword>
<accession>A0A3M7PJN0</accession>
<dbReference type="EMBL" id="REGN01010274">
    <property type="protein sequence ID" value="RMZ99326.1"/>
    <property type="molecule type" value="Genomic_DNA"/>
</dbReference>
<dbReference type="InterPro" id="IPR036691">
    <property type="entry name" value="Endo/exonu/phosph_ase_sf"/>
</dbReference>
<comment type="caution">
    <text evidence="1">The sequence shown here is derived from an EMBL/GenBank/DDBJ whole genome shotgun (WGS) entry which is preliminary data.</text>
</comment>
<reference evidence="1 2" key="1">
    <citation type="journal article" date="2018" name="Sci. Rep.">
        <title>Genomic signatures of local adaptation to the degree of environmental predictability in rotifers.</title>
        <authorList>
            <person name="Franch-Gras L."/>
            <person name="Hahn C."/>
            <person name="Garcia-Roger E.M."/>
            <person name="Carmona M.J."/>
            <person name="Serra M."/>
            <person name="Gomez A."/>
        </authorList>
    </citation>
    <scope>NUCLEOTIDE SEQUENCE [LARGE SCALE GENOMIC DNA]</scope>
    <source>
        <strain evidence="1">HYR1</strain>
    </source>
</reference>
<gene>
    <name evidence="1" type="ORF">BpHYR1_032496</name>
</gene>
<proteinExistence type="predicted"/>
<dbReference type="Gene3D" id="3.60.10.10">
    <property type="entry name" value="Endonuclease/exonuclease/phosphatase"/>
    <property type="match status" value="1"/>
</dbReference>
<evidence type="ECO:0000313" key="2">
    <source>
        <dbReference type="Proteomes" id="UP000276133"/>
    </source>
</evidence>
<evidence type="ECO:0008006" key="3">
    <source>
        <dbReference type="Google" id="ProtNLM"/>
    </source>
</evidence>
<sequence length="100" mass="11871">MSNSLSYKAFKPLFKQPKKKFEKNILKIQFKNLQLNNETPTYKRSKNILDLIICSKNILENIEKFDILSHSISDHCPKAATFKNKTTDPKYFENINWQKF</sequence>
<organism evidence="1 2">
    <name type="scientific">Brachionus plicatilis</name>
    <name type="common">Marine rotifer</name>
    <name type="synonym">Brachionus muelleri</name>
    <dbReference type="NCBI Taxonomy" id="10195"/>
    <lineage>
        <taxon>Eukaryota</taxon>
        <taxon>Metazoa</taxon>
        <taxon>Spiralia</taxon>
        <taxon>Gnathifera</taxon>
        <taxon>Rotifera</taxon>
        <taxon>Eurotatoria</taxon>
        <taxon>Monogononta</taxon>
        <taxon>Pseudotrocha</taxon>
        <taxon>Ploima</taxon>
        <taxon>Brachionidae</taxon>
        <taxon>Brachionus</taxon>
    </lineage>
</organism>
<evidence type="ECO:0000313" key="1">
    <source>
        <dbReference type="EMBL" id="RMZ99326.1"/>
    </source>
</evidence>
<name>A0A3M7PJN0_BRAPC</name>
<dbReference type="Proteomes" id="UP000276133">
    <property type="component" value="Unassembled WGS sequence"/>
</dbReference>
<protein>
    <recommendedName>
        <fullName evidence="3">RNA-directed DNA polymerase from mobile element jockey-like</fullName>
    </recommendedName>
</protein>
<dbReference type="OrthoDB" id="415068at2759"/>
<dbReference type="SUPFAM" id="SSF56219">
    <property type="entry name" value="DNase I-like"/>
    <property type="match status" value="1"/>
</dbReference>
<dbReference type="AlphaFoldDB" id="A0A3M7PJN0"/>